<proteinExistence type="predicted"/>
<feature type="chain" id="PRO_5020990182" description="Secreted protein" evidence="2">
    <location>
        <begin position="22"/>
        <end position="97"/>
    </location>
</feature>
<protein>
    <recommendedName>
        <fullName evidence="5">Secreted protein</fullName>
    </recommendedName>
</protein>
<feature type="signal peptide" evidence="2">
    <location>
        <begin position="1"/>
        <end position="21"/>
    </location>
</feature>
<evidence type="ECO:0008006" key="5">
    <source>
        <dbReference type="Google" id="ProtNLM"/>
    </source>
</evidence>
<feature type="region of interest" description="Disordered" evidence="1">
    <location>
        <begin position="36"/>
        <end position="84"/>
    </location>
</feature>
<evidence type="ECO:0000256" key="1">
    <source>
        <dbReference type="SAM" id="MobiDB-lite"/>
    </source>
</evidence>
<keyword evidence="2" id="KW-0732">Signal</keyword>
<dbReference type="AlphaFoldDB" id="A0A4U8Z1J9"/>
<gene>
    <name evidence="3" type="ORF">MTUNDRAET4_2277</name>
</gene>
<organism evidence="3 4">
    <name type="scientific">Methylocella tundrae</name>
    <dbReference type="NCBI Taxonomy" id="227605"/>
    <lineage>
        <taxon>Bacteria</taxon>
        <taxon>Pseudomonadati</taxon>
        <taxon>Pseudomonadota</taxon>
        <taxon>Alphaproteobacteria</taxon>
        <taxon>Hyphomicrobiales</taxon>
        <taxon>Beijerinckiaceae</taxon>
        <taxon>Methylocella</taxon>
    </lineage>
</organism>
<accession>A0A4U8Z1J9</accession>
<dbReference type="KEGG" id="mtun:MTUNDRAET4_2277"/>
<evidence type="ECO:0000256" key="2">
    <source>
        <dbReference type="SAM" id="SignalP"/>
    </source>
</evidence>
<evidence type="ECO:0000313" key="3">
    <source>
        <dbReference type="EMBL" id="VFU09170.1"/>
    </source>
</evidence>
<name>A0A4U8Z1J9_METTU</name>
<sequence length="97" mass="10596">MWKAIFAVAVFIAGAVPPFPAARAAQQLIPAPYPEGVGSTGQLGGGAPPVSRHQHLIPDPVPQSLGPNALGNPEPVRGRRHQHLRRTPYWRQYHHFQ</sequence>
<dbReference type="OrthoDB" id="8452174at2"/>
<feature type="compositionally biased region" description="Gly residues" evidence="1">
    <location>
        <begin position="38"/>
        <end position="47"/>
    </location>
</feature>
<evidence type="ECO:0000313" key="4">
    <source>
        <dbReference type="Proteomes" id="UP000294360"/>
    </source>
</evidence>
<reference evidence="3 4" key="1">
    <citation type="submission" date="2019-03" db="EMBL/GenBank/DDBJ databases">
        <authorList>
            <person name="Kox A.R. M."/>
        </authorList>
    </citation>
    <scope>NUCLEOTIDE SEQUENCE [LARGE SCALE GENOMIC DNA]</scope>
    <source>
        <strain evidence="3">MTUNDRAET4 annotated genome</strain>
    </source>
</reference>
<dbReference type="RefSeq" id="WP_134489411.1">
    <property type="nucleotide sequence ID" value="NZ_CP139089.1"/>
</dbReference>
<dbReference type="Proteomes" id="UP000294360">
    <property type="component" value="Chromosome"/>
</dbReference>
<dbReference type="EMBL" id="LR536450">
    <property type="protein sequence ID" value="VFU09170.1"/>
    <property type="molecule type" value="Genomic_DNA"/>
</dbReference>